<dbReference type="GO" id="GO:0016747">
    <property type="term" value="F:acyltransferase activity, transferring groups other than amino-acyl groups"/>
    <property type="evidence" value="ECO:0007669"/>
    <property type="project" value="UniProtKB-ARBA"/>
</dbReference>
<evidence type="ECO:0000313" key="3">
    <source>
        <dbReference type="EMBL" id="KAG6419525.1"/>
    </source>
</evidence>
<gene>
    <name evidence="3" type="ORF">SASPL_121747</name>
</gene>
<dbReference type="Proteomes" id="UP000298416">
    <property type="component" value="Unassembled WGS sequence"/>
</dbReference>
<dbReference type="PANTHER" id="PTHR31625">
    <property type="match status" value="1"/>
</dbReference>
<keyword evidence="1" id="KW-0808">Transferase</keyword>
<protein>
    <submittedName>
        <fullName evidence="3">Uncharacterized protein</fullName>
    </submittedName>
</protein>
<evidence type="ECO:0000256" key="1">
    <source>
        <dbReference type="ARBA" id="ARBA00022679"/>
    </source>
</evidence>
<name>A0A8X8XWP2_SALSN</name>
<proteinExistence type="predicted"/>
<dbReference type="AlphaFoldDB" id="A0A8X8XWP2"/>
<organism evidence="3">
    <name type="scientific">Salvia splendens</name>
    <name type="common">Scarlet sage</name>
    <dbReference type="NCBI Taxonomy" id="180675"/>
    <lineage>
        <taxon>Eukaryota</taxon>
        <taxon>Viridiplantae</taxon>
        <taxon>Streptophyta</taxon>
        <taxon>Embryophyta</taxon>
        <taxon>Tracheophyta</taxon>
        <taxon>Spermatophyta</taxon>
        <taxon>Magnoliopsida</taxon>
        <taxon>eudicotyledons</taxon>
        <taxon>Gunneridae</taxon>
        <taxon>Pentapetalae</taxon>
        <taxon>asterids</taxon>
        <taxon>lamiids</taxon>
        <taxon>Lamiales</taxon>
        <taxon>Lamiaceae</taxon>
        <taxon>Nepetoideae</taxon>
        <taxon>Mentheae</taxon>
        <taxon>Salviinae</taxon>
        <taxon>Salvia</taxon>
        <taxon>Salvia subgen. Calosphace</taxon>
        <taxon>core Calosphace</taxon>
    </lineage>
</organism>
<dbReference type="InterPro" id="IPR023213">
    <property type="entry name" value="CAT-like_dom_sf"/>
</dbReference>
<comment type="caution">
    <text evidence="3">The sequence shown here is derived from an EMBL/GenBank/DDBJ whole genome shotgun (WGS) entry which is preliminary data.</text>
</comment>
<reference evidence="3" key="2">
    <citation type="submission" date="2020-08" db="EMBL/GenBank/DDBJ databases">
        <title>Plant Genome Project.</title>
        <authorList>
            <person name="Zhang R.-G."/>
        </authorList>
    </citation>
    <scope>NUCLEOTIDE SEQUENCE</scope>
    <source>
        <strain evidence="3">Huo1</strain>
        <tissue evidence="3">Leaf</tissue>
    </source>
</reference>
<accession>A0A8X8XWP2</accession>
<dbReference type="Gene3D" id="3.30.559.10">
    <property type="entry name" value="Chloramphenicol acetyltransferase-like domain"/>
    <property type="match status" value="2"/>
</dbReference>
<keyword evidence="4" id="KW-1185">Reference proteome</keyword>
<reference evidence="3" key="1">
    <citation type="submission" date="2018-01" db="EMBL/GenBank/DDBJ databases">
        <authorList>
            <person name="Mao J.F."/>
        </authorList>
    </citation>
    <scope>NUCLEOTIDE SEQUENCE</scope>
    <source>
        <strain evidence="3">Huo1</strain>
        <tissue evidence="3">Leaf</tissue>
    </source>
</reference>
<keyword evidence="2" id="KW-0012">Acyltransferase</keyword>
<evidence type="ECO:0000313" key="4">
    <source>
        <dbReference type="Proteomes" id="UP000298416"/>
    </source>
</evidence>
<dbReference type="InterPro" id="IPR051504">
    <property type="entry name" value="Plant_metabolite_acyltrans"/>
</dbReference>
<evidence type="ECO:0000256" key="2">
    <source>
        <dbReference type="ARBA" id="ARBA00023315"/>
    </source>
</evidence>
<dbReference type="Pfam" id="PF02458">
    <property type="entry name" value="Transferase"/>
    <property type="match status" value="1"/>
</dbReference>
<dbReference type="EMBL" id="PNBA02000007">
    <property type="protein sequence ID" value="KAG6419525.1"/>
    <property type="molecule type" value="Genomic_DNA"/>
</dbReference>
<sequence length="532" mass="59927">MTTVLETCGISPPPGSTSDLSLPLCFFDIIWIHYHPIRRLLFYNHPCSEAEFSNTIVPNLKHFLPVAGNLLYHLDNDKSRPLIRYVSGDSTSLTVAVSGRNFDDLTGSHIKESDQFYDLLPPLPSATDDGNYKIAPLVAMQATLFPGRGICVGMSTASATPDPWVDINRHGGDKRYCSPRLHFPPSLWAKFMFRKYCHKAVPSKAPFNGNQTITWKRMARAGQKIHKELLWSFEDGEIFFWEDIWRSNRPLSVWCNLRMSLRQERVKDYWVNGEWNSSLLNRNLVRLGVPRWVVDEIERTPIEEGGRDILRWSRSAHREFTSSAWELCRHRHPHTPPNIDRVSTFVVATAYVWTTLAKSLGPAGDEDEVFFIGADGTGRRNALFDTPVPVNYFGNCLGVGVVRAEYRKLAAGDGFVAIVEAIVDTIKTKFYDGDSGRVTRYLVSIECDQVSQELVRRCRNIRALAMTGSPKFDYAEADFGWGEAQKVEVLSLDGGYSMSLSNSGDGDLVVGVLLTKEEMEAFASMFATSLYI</sequence>